<keyword evidence="6 8" id="KW-0057">Aromatic amino acid biosynthesis</keyword>
<comment type="pathway">
    <text evidence="2 8">Metabolic intermediate biosynthesis; chorismate biosynthesis; chorismate from D-erythrose 4-phosphate and phosphoenolpyruvate: step 1/7.</text>
</comment>
<evidence type="ECO:0000256" key="6">
    <source>
        <dbReference type="ARBA" id="ARBA00023141"/>
    </source>
</evidence>
<dbReference type="SUPFAM" id="SSF51569">
    <property type="entry name" value="Aldolase"/>
    <property type="match status" value="1"/>
</dbReference>
<dbReference type="NCBIfam" id="TIGR00034">
    <property type="entry name" value="aroFGH"/>
    <property type="match status" value="1"/>
</dbReference>
<dbReference type="PANTHER" id="PTHR21225:SF12">
    <property type="entry name" value="PHOSPHO-2-DEHYDRO-3-DEOXYHEPTONATE ALDOLASE, TYROSINE-INHIBITED"/>
    <property type="match status" value="1"/>
</dbReference>
<comment type="function">
    <text evidence="1 8">Stereospecific condensation of phosphoenolpyruvate (PEP) and D-erythrose-4-phosphate (E4P) giving rise to 3-deoxy-D-arabino-heptulosonate-7-phosphate (DAHP).</text>
</comment>
<dbReference type="AlphaFoldDB" id="A0A1N7CWL2"/>
<dbReference type="GO" id="GO:0008652">
    <property type="term" value="P:amino acid biosynthetic process"/>
    <property type="evidence" value="ECO:0007669"/>
    <property type="project" value="UniProtKB-KW"/>
</dbReference>
<comment type="catalytic activity">
    <reaction evidence="7 8">
        <text>D-erythrose 4-phosphate + phosphoenolpyruvate + H2O = 7-phospho-2-dehydro-3-deoxy-D-arabino-heptonate + phosphate</text>
        <dbReference type="Rhea" id="RHEA:14717"/>
        <dbReference type="ChEBI" id="CHEBI:15377"/>
        <dbReference type="ChEBI" id="CHEBI:16897"/>
        <dbReference type="ChEBI" id="CHEBI:43474"/>
        <dbReference type="ChEBI" id="CHEBI:58394"/>
        <dbReference type="ChEBI" id="CHEBI:58702"/>
        <dbReference type="EC" id="2.5.1.54"/>
    </reaction>
</comment>
<dbReference type="GO" id="GO:0009073">
    <property type="term" value="P:aromatic amino acid family biosynthetic process"/>
    <property type="evidence" value="ECO:0007669"/>
    <property type="project" value="UniProtKB-KW"/>
</dbReference>
<dbReference type="PIRSF" id="PIRSF001361">
    <property type="entry name" value="DAHP_synthase"/>
    <property type="match status" value="1"/>
</dbReference>
<evidence type="ECO:0000256" key="2">
    <source>
        <dbReference type="ARBA" id="ARBA00004688"/>
    </source>
</evidence>
<gene>
    <name evidence="11" type="ORF">SAMN05444858_11469</name>
</gene>
<dbReference type="EC" id="2.5.1.54" evidence="8"/>
<proteinExistence type="inferred from homology"/>
<dbReference type="GO" id="GO:0009423">
    <property type="term" value="P:chorismate biosynthetic process"/>
    <property type="evidence" value="ECO:0007669"/>
    <property type="project" value="UniProtKB-UniPathway"/>
</dbReference>
<reference evidence="11 12" key="1">
    <citation type="submission" date="2017-01" db="EMBL/GenBank/DDBJ databases">
        <authorList>
            <person name="Mah S.A."/>
            <person name="Swanson W.J."/>
            <person name="Moy G.W."/>
            <person name="Vacquier V.D."/>
        </authorList>
    </citation>
    <scope>NUCLEOTIDE SEQUENCE [LARGE SCALE GENOMIC DNA]</scope>
    <source>
        <strain evidence="11 12">DSM 45758</strain>
    </source>
</reference>
<protein>
    <recommendedName>
        <fullName evidence="8">Phospho-2-dehydro-3-deoxyheptonate aldolase</fullName>
        <ecNumber evidence="8">2.5.1.54</ecNumber>
    </recommendedName>
</protein>
<dbReference type="GO" id="GO:0005737">
    <property type="term" value="C:cytoplasm"/>
    <property type="evidence" value="ECO:0007669"/>
    <property type="project" value="TreeGrafter"/>
</dbReference>
<evidence type="ECO:0000256" key="1">
    <source>
        <dbReference type="ARBA" id="ARBA00003726"/>
    </source>
</evidence>
<feature type="domain" description="DAHP synthetase I/KDSA" evidence="10">
    <location>
        <begin position="80"/>
        <end position="369"/>
    </location>
</feature>
<feature type="region of interest" description="Disordered" evidence="9">
    <location>
        <begin position="9"/>
        <end position="36"/>
    </location>
</feature>
<comment type="similarity">
    <text evidence="3 8">Belongs to the class-I DAHP synthase family.</text>
</comment>
<dbReference type="PANTHER" id="PTHR21225">
    <property type="entry name" value="PHOSPHO-2-DEHYDRO-3-DEOXYHEPTONATE ALDOLASE DAHP SYNTHETASE"/>
    <property type="match status" value="1"/>
</dbReference>
<dbReference type="InterPro" id="IPR006219">
    <property type="entry name" value="DAHP_synth_1"/>
</dbReference>
<evidence type="ECO:0000256" key="8">
    <source>
        <dbReference type="PIRNR" id="PIRNR001361"/>
    </source>
</evidence>
<dbReference type="GO" id="GO:0003849">
    <property type="term" value="F:3-deoxy-7-phosphoheptulonate synthase activity"/>
    <property type="evidence" value="ECO:0007669"/>
    <property type="project" value="UniProtKB-EC"/>
</dbReference>
<name>A0A1N7CWL2_9ACTN</name>
<organism evidence="11 12">
    <name type="scientific">Micromonospora avicenniae</name>
    <dbReference type="NCBI Taxonomy" id="1198245"/>
    <lineage>
        <taxon>Bacteria</taxon>
        <taxon>Bacillati</taxon>
        <taxon>Actinomycetota</taxon>
        <taxon>Actinomycetes</taxon>
        <taxon>Micromonosporales</taxon>
        <taxon>Micromonosporaceae</taxon>
        <taxon>Micromonospora</taxon>
    </lineage>
</organism>
<dbReference type="FunFam" id="3.20.20.70:FF:000005">
    <property type="entry name" value="Phospho-2-dehydro-3-deoxyheptonate aldolase"/>
    <property type="match status" value="1"/>
</dbReference>
<dbReference type="NCBIfam" id="NF009395">
    <property type="entry name" value="PRK12755.1"/>
    <property type="match status" value="1"/>
</dbReference>
<dbReference type="STRING" id="1198245.SAMN05444858_11469"/>
<keyword evidence="5 8" id="KW-0808">Transferase</keyword>
<evidence type="ECO:0000256" key="5">
    <source>
        <dbReference type="ARBA" id="ARBA00022679"/>
    </source>
</evidence>
<evidence type="ECO:0000259" key="10">
    <source>
        <dbReference type="Pfam" id="PF00793"/>
    </source>
</evidence>
<dbReference type="InterPro" id="IPR013785">
    <property type="entry name" value="Aldolase_TIM"/>
</dbReference>
<dbReference type="Pfam" id="PF00793">
    <property type="entry name" value="DAHP_synth_1"/>
    <property type="match status" value="1"/>
</dbReference>
<evidence type="ECO:0000256" key="7">
    <source>
        <dbReference type="ARBA" id="ARBA00047508"/>
    </source>
</evidence>
<sequence length="388" mass="41390">MVLPFLYEQPARPGHRPRDTVGGRKPTVTTPETDRVSDQRIDRVVPLTTPALLHHELPLDEPLASAVLAGRRAVGRVLDRADDRLLVVVGPCSVHDPAAALEYAGRLREAADRFADDLLIVMRVYFEKPRSTVGWKGLINDPRLDGSGDVNTGLRLARALLLDVLRLGLPVGCEFLDPITPQYIADTVAWGAIGARTVESQVHRQLASGLSMPIGMKNRPDGSIGTAVDAIRAAGVPHVFPGIDFSGTPAIMHTRGNTDGHLVLRGGGGRPNYDAESVAGALDLLRAAALPERVVIDASHANSGKNHRNQPLVAADVAGQLAAGQRGVVGIMLESFLQAGRQDLDPTRELEYGKSITDACIGWDTTADVLDQLAAAVRARRATLPTPA</sequence>
<keyword evidence="4 8" id="KW-0028">Amino-acid biosynthesis</keyword>
<evidence type="ECO:0000313" key="11">
    <source>
        <dbReference type="EMBL" id="SIR67864.1"/>
    </source>
</evidence>
<evidence type="ECO:0000313" key="12">
    <source>
        <dbReference type="Proteomes" id="UP000186004"/>
    </source>
</evidence>
<evidence type="ECO:0000256" key="3">
    <source>
        <dbReference type="ARBA" id="ARBA00007985"/>
    </source>
</evidence>
<dbReference type="Gene3D" id="3.20.20.70">
    <property type="entry name" value="Aldolase class I"/>
    <property type="match status" value="1"/>
</dbReference>
<dbReference type="UniPathway" id="UPA00053">
    <property type="reaction ID" value="UER00084"/>
</dbReference>
<evidence type="ECO:0000256" key="9">
    <source>
        <dbReference type="SAM" id="MobiDB-lite"/>
    </source>
</evidence>
<dbReference type="InterPro" id="IPR006218">
    <property type="entry name" value="DAHP1/KDSA"/>
</dbReference>
<dbReference type="Proteomes" id="UP000186004">
    <property type="component" value="Unassembled WGS sequence"/>
</dbReference>
<keyword evidence="12" id="KW-1185">Reference proteome</keyword>
<accession>A0A1N7CWL2</accession>
<dbReference type="EMBL" id="FTNF01000014">
    <property type="protein sequence ID" value="SIR67864.1"/>
    <property type="molecule type" value="Genomic_DNA"/>
</dbReference>
<evidence type="ECO:0000256" key="4">
    <source>
        <dbReference type="ARBA" id="ARBA00022605"/>
    </source>
</evidence>